<dbReference type="AlphaFoldDB" id="A0AAV9SFN0"/>
<dbReference type="Proteomes" id="UP001311232">
    <property type="component" value="Unassembled WGS sequence"/>
</dbReference>
<name>A0AAV9SFN0_9TELE</name>
<keyword evidence="3" id="KW-1185">Reference proteome</keyword>
<evidence type="ECO:0000313" key="2">
    <source>
        <dbReference type="EMBL" id="KAK5619614.1"/>
    </source>
</evidence>
<evidence type="ECO:0000256" key="1">
    <source>
        <dbReference type="SAM" id="MobiDB-lite"/>
    </source>
</evidence>
<accession>A0AAV9SFN0</accession>
<sequence>MFPQPRSPHGEAEADAFGSLVERSDGGNVLKNWRRSAPRPGGSAVSIAAGADGAGGGSAPFSACSPGCALWSGSEALALLPPQEKSARSTFLWFGWRGGGFPASRREGCDKTVSQARCSSAHAVFTRSSSVF</sequence>
<dbReference type="EMBL" id="JAHHUM010000505">
    <property type="protein sequence ID" value="KAK5619614.1"/>
    <property type="molecule type" value="Genomic_DNA"/>
</dbReference>
<comment type="caution">
    <text evidence="2">The sequence shown here is derived from an EMBL/GenBank/DDBJ whole genome shotgun (WGS) entry which is preliminary data.</text>
</comment>
<evidence type="ECO:0000313" key="3">
    <source>
        <dbReference type="Proteomes" id="UP001311232"/>
    </source>
</evidence>
<feature type="region of interest" description="Disordered" evidence="1">
    <location>
        <begin position="1"/>
        <end position="44"/>
    </location>
</feature>
<proteinExistence type="predicted"/>
<reference evidence="2 3" key="1">
    <citation type="submission" date="2021-06" db="EMBL/GenBank/DDBJ databases">
        <authorList>
            <person name="Palmer J.M."/>
        </authorList>
    </citation>
    <scope>NUCLEOTIDE SEQUENCE [LARGE SCALE GENOMIC DNA]</scope>
    <source>
        <strain evidence="2 3">MEX-2019</strain>
        <tissue evidence="2">Muscle</tissue>
    </source>
</reference>
<protein>
    <submittedName>
        <fullName evidence="2">Uncharacterized protein</fullName>
    </submittedName>
</protein>
<organism evidence="2 3">
    <name type="scientific">Crenichthys baileyi</name>
    <name type="common">White River springfish</name>
    <dbReference type="NCBI Taxonomy" id="28760"/>
    <lineage>
        <taxon>Eukaryota</taxon>
        <taxon>Metazoa</taxon>
        <taxon>Chordata</taxon>
        <taxon>Craniata</taxon>
        <taxon>Vertebrata</taxon>
        <taxon>Euteleostomi</taxon>
        <taxon>Actinopterygii</taxon>
        <taxon>Neopterygii</taxon>
        <taxon>Teleostei</taxon>
        <taxon>Neoteleostei</taxon>
        <taxon>Acanthomorphata</taxon>
        <taxon>Ovalentaria</taxon>
        <taxon>Atherinomorphae</taxon>
        <taxon>Cyprinodontiformes</taxon>
        <taxon>Goodeidae</taxon>
        <taxon>Crenichthys</taxon>
    </lineage>
</organism>
<gene>
    <name evidence="2" type="ORF">CRENBAI_011263</name>
</gene>